<dbReference type="HOGENOM" id="CLU_041308_0_0_1"/>
<dbReference type="EMBL" id="KL142373">
    <property type="protein sequence ID" value="KDR79321.1"/>
    <property type="molecule type" value="Genomic_DNA"/>
</dbReference>
<dbReference type="Gene3D" id="3.80.10.10">
    <property type="entry name" value="Ribonuclease Inhibitor"/>
    <property type="match status" value="1"/>
</dbReference>
<accession>A0A067T859</accession>
<reference evidence="2" key="1">
    <citation type="journal article" date="2014" name="Proc. Natl. Acad. Sci. U.S.A.">
        <title>Extensive sampling of basidiomycete genomes demonstrates inadequacy of the white-rot/brown-rot paradigm for wood decay fungi.</title>
        <authorList>
            <person name="Riley R."/>
            <person name="Salamov A.A."/>
            <person name="Brown D.W."/>
            <person name="Nagy L.G."/>
            <person name="Floudas D."/>
            <person name="Held B.W."/>
            <person name="Levasseur A."/>
            <person name="Lombard V."/>
            <person name="Morin E."/>
            <person name="Otillar R."/>
            <person name="Lindquist E.A."/>
            <person name="Sun H."/>
            <person name="LaButti K.M."/>
            <person name="Schmutz J."/>
            <person name="Jabbour D."/>
            <person name="Luo H."/>
            <person name="Baker S.E."/>
            <person name="Pisabarro A.G."/>
            <person name="Walton J.D."/>
            <person name="Blanchette R.A."/>
            <person name="Henrissat B."/>
            <person name="Martin F."/>
            <person name="Cullen D."/>
            <person name="Hibbett D.S."/>
            <person name="Grigoriev I.V."/>
        </authorList>
    </citation>
    <scope>NUCLEOTIDE SEQUENCE [LARGE SCALE GENOMIC DNA]</scope>
    <source>
        <strain evidence="2">CBS 339.88</strain>
    </source>
</reference>
<keyword evidence="2" id="KW-1185">Reference proteome</keyword>
<dbReference type="OrthoDB" id="3256662at2759"/>
<dbReference type="SUPFAM" id="SSF52047">
    <property type="entry name" value="RNI-like"/>
    <property type="match status" value="1"/>
</dbReference>
<name>A0A067T859_GALM3</name>
<dbReference type="AlphaFoldDB" id="A0A067T859"/>
<evidence type="ECO:0008006" key="3">
    <source>
        <dbReference type="Google" id="ProtNLM"/>
    </source>
</evidence>
<evidence type="ECO:0000313" key="2">
    <source>
        <dbReference type="Proteomes" id="UP000027222"/>
    </source>
</evidence>
<protein>
    <recommendedName>
        <fullName evidence="3">F-box domain-containing protein</fullName>
    </recommendedName>
</protein>
<proteinExistence type="predicted"/>
<evidence type="ECO:0000313" key="1">
    <source>
        <dbReference type="EMBL" id="KDR79321.1"/>
    </source>
</evidence>
<dbReference type="InterPro" id="IPR032675">
    <property type="entry name" value="LRR_dom_sf"/>
</dbReference>
<sequence>MAVLHWSSPVRKSGTRTLSQIPNEIYLEIFQHVRSTNPTSWTHPSVKRDLSSLALVCRFFGSVTLPWIFEALEFDGDTKRNSSAYQNYASFCRSILKRESTARTMAQHVKKCAFASWGLKEDMSHNWCIQEFLSLYSRSMREMTNIQELSLVSTPITKDAIKAMPTLQRLETLVLRDCVLADDVTDKHLQKLSSLRLKSLTVTSKTRDEEDPVDRLWDHIDFSALMNLSTTSLPSLQKLVERQGNLLLEKLDVIEIDDAVLLSQIFSKTPALRSLRTRFQTPFASSSFKLDSKALPRLQRVEAPLSLLQIIVPKRPVSSIVFWPSPNDSPFYLKIPLWKYFPDLRTLEVRIDIKVGPKGIPVELLTQKAISELLWAWPKQPQLQTLILGHDVNIYLRYSLDLVMLHKWISEIIWPKIPTLRKCQFGKFVEWSFCEAASKWKPTILPHTYTIILDSLKSGRIGYSDYDGYIEGLLSQTD</sequence>
<gene>
    <name evidence="1" type="ORF">GALMADRAFT_1233719</name>
</gene>
<organism evidence="1 2">
    <name type="scientific">Galerina marginata (strain CBS 339.88)</name>
    <dbReference type="NCBI Taxonomy" id="685588"/>
    <lineage>
        <taxon>Eukaryota</taxon>
        <taxon>Fungi</taxon>
        <taxon>Dikarya</taxon>
        <taxon>Basidiomycota</taxon>
        <taxon>Agaricomycotina</taxon>
        <taxon>Agaricomycetes</taxon>
        <taxon>Agaricomycetidae</taxon>
        <taxon>Agaricales</taxon>
        <taxon>Agaricineae</taxon>
        <taxon>Strophariaceae</taxon>
        <taxon>Galerina</taxon>
    </lineage>
</organism>
<dbReference type="Proteomes" id="UP000027222">
    <property type="component" value="Unassembled WGS sequence"/>
</dbReference>